<accession>A0AAN9TJE2</accession>
<dbReference type="EMBL" id="JBBCAQ010000020">
    <property type="protein sequence ID" value="KAK7592742.1"/>
    <property type="molecule type" value="Genomic_DNA"/>
</dbReference>
<protein>
    <submittedName>
        <fullName evidence="2">Uncharacterized protein</fullName>
    </submittedName>
</protein>
<evidence type="ECO:0000313" key="2">
    <source>
        <dbReference type="EMBL" id="KAK7592742.1"/>
    </source>
</evidence>
<dbReference type="SUPFAM" id="SSF101447">
    <property type="entry name" value="Formin homology 2 domain (FH2 domain)"/>
    <property type="match status" value="1"/>
</dbReference>
<name>A0AAN9TJE2_9HEMI</name>
<gene>
    <name evidence="2" type="ORF">V9T40_007494</name>
</gene>
<dbReference type="Proteomes" id="UP001367676">
    <property type="component" value="Unassembled WGS sequence"/>
</dbReference>
<organism evidence="2 3">
    <name type="scientific">Parthenolecanium corni</name>
    <dbReference type="NCBI Taxonomy" id="536013"/>
    <lineage>
        <taxon>Eukaryota</taxon>
        <taxon>Metazoa</taxon>
        <taxon>Ecdysozoa</taxon>
        <taxon>Arthropoda</taxon>
        <taxon>Hexapoda</taxon>
        <taxon>Insecta</taxon>
        <taxon>Pterygota</taxon>
        <taxon>Neoptera</taxon>
        <taxon>Paraneoptera</taxon>
        <taxon>Hemiptera</taxon>
        <taxon>Sternorrhyncha</taxon>
        <taxon>Coccoidea</taxon>
        <taxon>Coccidae</taxon>
        <taxon>Parthenolecanium</taxon>
    </lineage>
</organism>
<evidence type="ECO:0000313" key="3">
    <source>
        <dbReference type="Proteomes" id="UP001367676"/>
    </source>
</evidence>
<proteinExistence type="predicted"/>
<keyword evidence="3" id="KW-1185">Reference proteome</keyword>
<sequence length="485" mass="53469">MAIRVENSKRAAGWLQLGRPEFCVIVHTKAVEGSMALYEYMSSIALTIQFVKNCRFEPPEIPYDKFIRRWKFGIGINCKGSKGAIHNMYTIHNTQYTTHNTHRPIIHGQSVAPPPPPPPPPPPHLLSRALPSFVSPVASSTYVYEYDYGYTQIKSYIATLSKLETQKLSRIAAVDENRARRSLKNGNSRDRMAKDARDEKKVFGRVACSNANRIRIPNLDCALRRIRASSTGYKANAARGRYESAGGGGGGGRRKENNAGIKCRSFVSSLVAKYDIVAASTCHSPRPPSPRPVGPSRLTASVIASAAEIFLYTAAGCSCSLTCAYLRCVASRRVPSRRTLEEIADAAESSSRHSSYRPFGTSIDATKRVPIKHLPLPRRRRITGGRLEPHSYPKPAEPKRLNVAEWRAARLSPLPPHPSSRRTVHLAAVLGSPSSDSSRSPHRRWMRKLENSRFAFASQNAPPAPSSSSSSRTTEMTATISKARP</sequence>
<feature type="compositionally biased region" description="Low complexity" evidence="1">
    <location>
        <begin position="457"/>
        <end position="471"/>
    </location>
</feature>
<dbReference type="AlphaFoldDB" id="A0AAN9TJE2"/>
<comment type="caution">
    <text evidence="2">The sequence shown here is derived from an EMBL/GenBank/DDBJ whole genome shotgun (WGS) entry which is preliminary data.</text>
</comment>
<feature type="compositionally biased region" description="Polar residues" evidence="1">
    <location>
        <begin position="472"/>
        <end position="485"/>
    </location>
</feature>
<feature type="region of interest" description="Disordered" evidence="1">
    <location>
        <begin position="431"/>
        <end position="485"/>
    </location>
</feature>
<reference evidence="2 3" key="1">
    <citation type="submission" date="2024-03" db="EMBL/GenBank/DDBJ databases">
        <title>Adaptation during the transition from Ophiocordyceps entomopathogen to insect associate is accompanied by gene loss and intensified selection.</title>
        <authorList>
            <person name="Ward C.M."/>
            <person name="Onetto C.A."/>
            <person name="Borneman A.R."/>
        </authorList>
    </citation>
    <scope>NUCLEOTIDE SEQUENCE [LARGE SCALE GENOMIC DNA]</scope>
    <source>
        <strain evidence="2">AWRI1</strain>
        <tissue evidence="2">Single Adult Female</tissue>
    </source>
</reference>
<evidence type="ECO:0000256" key="1">
    <source>
        <dbReference type="SAM" id="MobiDB-lite"/>
    </source>
</evidence>